<name>K5Y496_AGABU</name>
<dbReference type="OrthoDB" id="5954793at2759"/>
<keyword evidence="2 4" id="KW-0808">Transferase</keyword>
<dbReference type="OMA" id="FHRTSKW"/>
<dbReference type="FunCoup" id="K5Y496">
    <property type="interactions" value="62"/>
</dbReference>
<dbReference type="Pfam" id="PF11968">
    <property type="entry name" value="Bmt2"/>
    <property type="match status" value="1"/>
</dbReference>
<dbReference type="STRING" id="597362.K5Y496"/>
<organism evidence="6 7">
    <name type="scientific">Agaricus bisporus var. burnettii (strain JB137-S8 / ATCC MYA-4627 / FGSC 10392)</name>
    <name type="common">White button mushroom</name>
    <dbReference type="NCBI Taxonomy" id="597362"/>
    <lineage>
        <taxon>Eukaryota</taxon>
        <taxon>Fungi</taxon>
        <taxon>Dikarya</taxon>
        <taxon>Basidiomycota</taxon>
        <taxon>Agaricomycotina</taxon>
        <taxon>Agaricomycetes</taxon>
        <taxon>Agaricomycetidae</taxon>
        <taxon>Agaricales</taxon>
        <taxon>Agaricineae</taxon>
        <taxon>Agaricaceae</taxon>
        <taxon>Agaricus</taxon>
    </lineage>
</organism>
<comment type="similarity">
    <text evidence="4">Belongs to the BMT2 family.</text>
</comment>
<keyword evidence="4" id="KW-0539">Nucleus</keyword>
<keyword evidence="7" id="KW-1185">Reference proteome</keyword>
<dbReference type="InParanoid" id="K5Y496"/>
<dbReference type="PANTHER" id="PTHR21008">
    <property type="entry name" value="S-ADENOSYLMETHIONINE SENSOR UPSTREAM OF MTORC1-RELATED"/>
    <property type="match status" value="1"/>
</dbReference>
<evidence type="ECO:0000313" key="7">
    <source>
        <dbReference type="Proteomes" id="UP000008493"/>
    </source>
</evidence>
<feature type="binding site" evidence="4">
    <location>
        <position position="138"/>
    </location>
    <ligand>
        <name>S-adenosyl-L-methionine</name>
        <dbReference type="ChEBI" id="CHEBI:59789"/>
    </ligand>
</feature>
<evidence type="ECO:0000256" key="3">
    <source>
        <dbReference type="ARBA" id="ARBA00022691"/>
    </source>
</evidence>
<dbReference type="SUPFAM" id="SSF53335">
    <property type="entry name" value="S-adenosyl-L-methionine-dependent methyltransferases"/>
    <property type="match status" value="1"/>
</dbReference>
<dbReference type="PANTHER" id="PTHR21008:SF1">
    <property type="entry name" value="25S RRNA (ADENINE(2142)-N(1))-METHYLTRANSFERASE"/>
    <property type="match status" value="1"/>
</dbReference>
<evidence type="ECO:0000256" key="2">
    <source>
        <dbReference type="ARBA" id="ARBA00022679"/>
    </source>
</evidence>
<dbReference type="GeneID" id="18825423"/>
<evidence type="ECO:0000256" key="1">
    <source>
        <dbReference type="ARBA" id="ARBA00022603"/>
    </source>
</evidence>
<dbReference type="InterPro" id="IPR021867">
    <property type="entry name" value="Bmt2/SAMTOR"/>
</dbReference>
<protein>
    <recommendedName>
        <fullName evidence="4">25S rRNA adenine-N(1) methyltransferase</fullName>
        <ecNumber evidence="4">2.1.1.-</ecNumber>
    </recommendedName>
</protein>
<evidence type="ECO:0000256" key="4">
    <source>
        <dbReference type="HAMAP-Rule" id="MF_03044"/>
    </source>
</evidence>
<feature type="region of interest" description="Disordered" evidence="5">
    <location>
        <begin position="1"/>
        <end position="22"/>
    </location>
</feature>
<dbReference type="HAMAP" id="MF_03044">
    <property type="entry name" value="BMT2"/>
    <property type="match status" value="1"/>
</dbReference>
<feature type="binding site" evidence="4">
    <location>
        <position position="118"/>
    </location>
    <ligand>
        <name>S-adenosyl-L-methionine</name>
        <dbReference type="ChEBI" id="CHEBI:59789"/>
    </ligand>
</feature>
<keyword evidence="3 4" id="KW-0949">S-adenosyl-L-methionine</keyword>
<comment type="subcellular location">
    <subcellularLocation>
        <location evidence="4">Nucleus</location>
        <location evidence="4">Nucleolus</location>
    </subcellularLocation>
</comment>
<keyword evidence="1 4" id="KW-0489">Methyltransferase</keyword>
<sequence>MPKTKKRKLPISNPLDNYVATSRPQSSRNVIRRFHVLIKKEAQLKCNRSPSAAEIEDLVKVQHEIQELGGLQRYQRMSTVGQSGDRGGGSEKVFIEWMKELKLHVSEMQIKLRLLEVGALKPDNFTSCTSWIENTPIDLRPQHPAIREQDFLLLDPVENERKWDAISLSLVLNFVPLAVDRGSMLQLANTILKDKGYLFLALPLPCLTNSRYMTFEHFTRLMETLGFSELRCRWKKGGKMAYWLYQKQPKPRQEEFGGFVKKVVLRHGNRNNFAVLLKNS</sequence>
<dbReference type="RefSeq" id="XP_007326746.1">
    <property type="nucleotide sequence ID" value="XM_007326684.1"/>
</dbReference>
<reference evidence="7" key="1">
    <citation type="journal article" date="2012" name="Proc. Natl. Acad. Sci. U.S.A.">
        <title>Genome sequence of the button mushroom Agaricus bisporus reveals mechanisms governing adaptation to a humic-rich ecological niche.</title>
        <authorList>
            <person name="Morin E."/>
            <person name="Kohler A."/>
            <person name="Baker A.R."/>
            <person name="Foulongne-Oriol M."/>
            <person name="Lombard V."/>
            <person name="Nagy L.G."/>
            <person name="Ohm R.A."/>
            <person name="Patyshakuliyeva A."/>
            <person name="Brun A."/>
            <person name="Aerts A.L."/>
            <person name="Bailey A.M."/>
            <person name="Billette C."/>
            <person name="Coutinho P.M."/>
            <person name="Deakin G."/>
            <person name="Doddapaneni H."/>
            <person name="Floudas D."/>
            <person name="Grimwood J."/>
            <person name="Hilden K."/>
            <person name="Kuees U."/>
            <person name="LaButti K.M."/>
            <person name="Lapidus A."/>
            <person name="Lindquist E.A."/>
            <person name="Lucas S.M."/>
            <person name="Murat C."/>
            <person name="Riley R.W."/>
            <person name="Salamov A.A."/>
            <person name="Schmutz J."/>
            <person name="Subramanian V."/>
            <person name="Woesten H.A.B."/>
            <person name="Xu J."/>
            <person name="Eastwood D.C."/>
            <person name="Foster G.D."/>
            <person name="Sonnenberg A.S."/>
            <person name="Cullen D."/>
            <person name="de Vries R.P."/>
            <person name="Lundell T."/>
            <person name="Hibbett D.S."/>
            <person name="Henrissat B."/>
            <person name="Burton K.S."/>
            <person name="Kerrigan R.W."/>
            <person name="Challen M.P."/>
            <person name="Grigoriev I.V."/>
            <person name="Martin F."/>
        </authorList>
    </citation>
    <scope>NUCLEOTIDE SEQUENCE [LARGE SCALE GENOMIC DNA]</scope>
    <source>
        <strain evidence="7">JB137-S8 / ATCC MYA-4627 / FGSC 10392</strain>
    </source>
</reference>
<dbReference type="KEGG" id="abp:AGABI1DRAFT118273"/>
<evidence type="ECO:0000256" key="5">
    <source>
        <dbReference type="SAM" id="MobiDB-lite"/>
    </source>
</evidence>
<dbReference type="HOGENOM" id="CLU_041583_1_0_1"/>
<dbReference type="GO" id="GO:0005730">
    <property type="term" value="C:nucleolus"/>
    <property type="evidence" value="ECO:0007669"/>
    <property type="project" value="UniProtKB-SubCell"/>
</dbReference>
<evidence type="ECO:0000313" key="6">
    <source>
        <dbReference type="EMBL" id="EKM82845.1"/>
    </source>
</evidence>
<comment type="function">
    <text evidence="4">S-adenosyl-L-methionine-dependent methyltransferase that specifically methylates the N(1) position of an adenine present in helix 65 in 25S rRNA.</text>
</comment>
<dbReference type="EMBL" id="JH971386">
    <property type="protein sequence ID" value="EKM82845.1"/>
    <property type="molecule type" value="Genomic_DNA"/>
</dbReference>
<dbReference type="Proteomes" id="UP000008493">
    <property type="component" value="Unassembled WGS sequence"/>
</dbReference>
<dbReference type="AlphaFoldDB" id="K5Y496"/>
<dbReference type="Gene3D" id="3.40.50.150">
    <property type="entry name" value="Vaccinia Virus protein VP39"/>
    <property type="match status" value="1"/>
</dbReference>
<gene>
    <name evidence="6" type="ORF">AGABI1DRAFT_118273</name>
</gene>
<proteinExistence type="inferred from homology"/>
<dbReference type="eggNOG" id="ENOG502R82D">
    <property type="taxonomic scope" value="Eukaryota"/>
</dbReference>
<accession>K5Y496</accession>
<dbReference type="GO" id="GO:0016433">
    <property type="term" value="F:rRNA (adenine) methyltransferase activity"/>
    <property type="evidence" value="ECO:0007669"/>
    <property type="project" value="UniProtKB-UniRule"/>
</dbReference>
<dbReference type="EC" id="2.1.1.-" evidence="4"/>
<dbReference type="InterPro" id="IPR029063">
    <property type="entry name" value="SAM-dependent_MTases_sf"/>
</dbReference>